<feature type="chain" id="PRO_5003556929" evidence="1">
    <location>
        <begin position="19"/>
        <end position="133"/>
    </location>
</feature>
<proteinExistence type="predicted"/>
<evidence type="ECO:0000313" key="3">
    <source>
        <dbReference type="Proteomes" id="UP000007174"/>
    </source>
</evidence>
<dbReference type="HOGENOM" id="CLU_1911613_0_0_1"/>
<dbReference type="STRING" id="759273.H1VZ53"/>
<dbReference type="VEuPathDB" id="FungiDB:CH63R_00879"/>
<feature type="signal peptide" evidence="1">
    <location>
        <begin position="1"/>
        <end position="18"/>
    </location>
</feature>
<organism evidence="2 3">
    <name type="scientific">Colletotrichum higginsianum (strain IMI 349063)</name>
    <name type="common">Crucifer anthracnose fungus</name>
    <dbReference type="NCBI Taxonomy" id="759273"/>
    <lineage>
        <taxon>Eukaryota</taxon>
        <taxon>Fungi</taxon>
        <taxon>Dikarya</taxon>
        <taxon>Ascomycota</taxon>
        <taxon>Pezizomycotina</taxon>
        <taxon>Sordariomycetes</taxon>
        <taxon>Hypocreomycetidae</taxon>
        <taxon>Glomerellales</taxon>
        <taxon>Glomerellaceae</taxon>
        <taxon>Colletotrichum</taxon>
        <taxon>Colletotrichum destructivum species complex</taxon>
    </lineage>
</organism>
<evidence type="ECO:0000313" key="2">
    <source>
        <dbReference type="EMBL" id="CCF45515.1"/>
    </source>
</evidence>
<protein>
    <submittedName>
        <fullName evidence="2">Tyrosinase central domain-containing protein</fullName>
    </submittedName>
</protein>
<dbReference type="SUPFAM" id="SSF48056">
    <property type="entry name" value="Di-copper centre-containing domain"/>
    <property type="match status" value="1"/>
</dbReference>
<dbReference type="AlphaFoldDB" id="H1VZ53"/>
<name>H1VZ53_COLHI</name>
<reference evidence="3" key="1">
    <citation type="journal article" date="2012" name="Nat. Genet.">
        <title>Lifestyle transitions in plant pathogenic Colletotrichum fungi deciphered by genome and transcriptome analyses.</title>
        <authorList>
            <person name="O'Connell R.J."/>
            <person name="Thon M.R."/>
            <person name="Hacquard S."/>
            <person name="Amyotte S.G."/>
            <person name="Kleemann J."/>
            <person name="Torres M.F."/>
            <person name="Damm U."/>
            <person name="Buiate E.A."/>
            <person name="Epstein L."/>
            <person name="Alkan N."/>
            <person name="Altmueller J."/>
            <person name="Alvarado-Balderrama L."/>
            <person name="Bauser C.A."/>
            <person name="Becker C."/>
            <person name="Birren B.W."/>
            <person name="Chen Z."/>
            <person name="Choi J."/>
            <person name="Crouch J.A."/>
            <person name="Duvick J.P."/>
            <person name="Farman M.A."/>
            <person name="Gan P."/>
            <person name="Heiman D."/>
            <person name="Henrissat B."/>
            <person name="Howard R.J."/>
            <person name="Kabbage M."/>
            <person name="Koch C."/>
            <person name="Kracher B."/>
            <person name="Kubo Y."/>
            <person name="Law A.D."/>
            <person name="Lebrun M.-H."/>
            <person name="Lee Y.-H."/>
            <person name="Miyara I."/>
            <person name="Moore N."/>
            <person name="Neumann U."/>
            <person name="Nordstroem K."/>
            <person name="Panaccione D.G."/>
            <person name="Panstruga R."/>
            <person name="Place M."/>
            <person name="Proctor R.H."/>
            <person name="Prusky D."/>
            <person name="Rech G."/>
            <person name="Reinhardt R."/>
            <person name="Rollins J.A."/>
            <person name="Rounsley S."/>
            <person name="Schardl C.L."/>
            <person name="Schwartz D.C."/>
            <person name="Shenoy N."/>
            <person name="Shirasu K."/>
            <person name="Sikhakolli U.R."/>
            <person name="Stueber K."/>
            <person name="Sukno S.A."/>
            <person name="Sweigard J.A."/>
            <person name="Takano Y."/>
            <person name="Takahara H."/>
            <person name="Trail F."/>
            <person name="van der Does H.C."/>
            <person name="Voll L.M."/>
            <person name="Will I."/>
            <person name="Young S."/>
            <person name="Zeng Q."/>
            <person name="Zhang J."/>
            <person name="Zhou S."/>
            <person name="Dickman M.B."/>
            <person name="Schulze-Lefert P."/>
            <person name="Ver Loren van Themaat E."/>
            <person name="Ma L.-J."/>
            <person name="Vaillancourt L.J."/>
        </authorList>
    </citation>
    <scope>NUCLEOTIDE SEQUENCE [LARGE SCALE GENOMIC DNA]</scope>
    <source>
        <strain evidence="3">IMI 349063</strain>
    </source>
</reference>
<sequence>MWPLTLGVLALQASGVLAGPVSRSTEAALSPNNPEELQKLADLARSAFDETKSQAVGGGEVQKRGSSCAWHNVRVRKEWGTLSRLERLDYIKAVKCLQSRPARTPSSEAPGARSRFDDFVATHINQTFTVHYT</sequence>
<dbReference type="eggNOG" id="ENOG502RM4B">
    <property type="taxonomic scope" value="Eukaryota"/>
</dbReference>
<evidence type="ECO:0000256" key="1">
    <source>
        <dbReference type="SAM" id="SignalP"/>
    </source>
</evidence>
<dbReference type="Proteomes" id="UP000007174">
    <property type="component" value="Unassembled WGS sequence"/>
</dbReference>
<dbReference type="EMBL" id="CACQ02007815">
    <property type="protein sequence ID" value="CCF45515.1"/>
    <property type="molecule type" value="Genomic_DNA"/>
</dbReference>
<keyword evidence="1" id="KW-0732">Signal</keyword>
<dbReference type="Gene3D" id="1.10.1280.10">
    <property type="entry name" value="Di-copper center containing domain from catechol oxidase"/>
    <property type="match status" value="1"/>
</dbReference>
<accession>H1VZ53</accession>
<feature type="non-terminal residue" evidence="2">
    <location>
        <position position="1"/>
    </location>
</feature>
<dbReference type="InterPro" id="IPR008922">
    <property type="entry name" value="Di-copper_centre_dom_sf"/>
</dbReference>
<gene>
    <name evidence="2" type="ORF">CH063_14570</name>
</gene>